<dbReference type="AlphaFoldDB" id="A0A401TQK2"/>
<dbReference type="InterPro" id="IPR016162">
    <property type="entry name" value="Ald_DH_N"/>
</dbReference>
<protein>
    <submittedName>
        <fullName evidence="1">Uncharacterized protein</fullName>
    </submittedName>
</protein>
<dbReference type="Proteomes" id="UP000287033">
    <property type="component" value="Unassembled WGS sequence"/>
</dbReference>
<organism evidence="1 2">
    <name type="scientific">Chiloscyllium punctatum</name>
    <name type="common">Brownbanded bambooshark</name>
    <name type="synonym">Hemiscyllium punctatum</name>
    <dbReference type="NCBI Taxonomy" id="137246"/>
    <lineage>
        <taxon>Eukaryota</taxon>
        <taxon>Metazoa</taxon>
        <taxon>Chordata</taxon>
        <taxon>Craniata</taxon>
        <taxon>Vertebrata</taxon>
        <taxon>Chondrichthyes</taxon>
        <taxon>Elasmobranchii</taxon>
        <taxon>Galeomorphii</taxon>
        <taxon>Galeoidea</taxon>
        <taxon>Orectolobiformes</taxon>
        <taxon>Hemiscylliidae</taxon>
        <taxon>Chiloscyllium</taxon>
    </lineage>
</organism>
<name>A0A401TQK2_CHIPU</name>
<evidence type="ECO:0000313" key="2">
    <source>
        <dbReference type="Proteomes" id="UP000287033"/>
    </source>
</evidence>
<dbReference type="EMBL" id="BEZZ01143042">
    <property type="protein sequence ID" value="GCC44903.1"/>
    <property type="molecule type" value="Genomic_DNA"/>
</dbReference>
<sequence length="66" mass="7422">GKTVIQAEIDAAAELIDFFRFNAKHAVDLQHEQPISEPPSTNSTLYRSLEVSVLLNERLVPKVMPF</sequence>
<proteinExistence type="predicted"/>
<evidence type="ECO:0000313" key="1">
    <source>
        <dbReference type="EMBL" id="GCC44903.1"/>
    </source>
</evidence>
<keyword evidence="2" id="KW-1185">Reference proteome</keyword>
<gene>
    <name evidence="1" type="ORF">chiPu_0028900</name>
</gene>
<dbReference type="Gene3D" id="3.40.605.10">
    <property type="entry name" value="Aldehyde Dehydrogenase, Chain A, domain 1"/>
    <property type="match status" value="1"/>
</dbReference>
<dbReference type="PANTHER" id="PTHR14516">
    <property type="entry name" value="1-PYRROLINE-5-CARBOXYLATE DEHYDROGENASE FAMILY MEMBER"/>
    <property type="match status" value="1"/>
</dbReference>
<comment type="caution">
    <text evidence="1">The sequence shown here is derived from an EMBL/GenBank/DDBJ whole genome shotgun (WGS) entry which is preliminary data.</text>
</comment>
<dbReference type="PANTHER" id="PTHR14516:SF6">
    <property type="entry name" value="MULTIFUNCTIONAL FUSION PROTEIN"/>
    <property type="match status" value="1"/>
</dbReference>
<dbReference type="STRING" id="137246.A0A401TQK2"/>
<dbReference type="GO" id="GO:0016491">
    <property type="term" value="F:oxidoreductase activity"/>
    <property type="evidence" value="ECO:0007669"/>
    <property type="project" value="InterPro"/>
</dbReference>
<accession>A0A401TQK2</accession>
<reference evidence="1 2" key="1">
    <citation type="journal article" date="2018" name="Nat. Ecol. Evol.">
        <title>Shark genomes provide insights into elasmobranch evolution and the origin of vertebrates.</title>
        <authorList>
            <person name="Hara Y"/>
            <person name="Yamaguchi K"/>
            <person name="Onimaru K"/>
            <person name="Kadota M"/>
            <person name="Koyanagi M"/>
            <person name="Keeley SD"/>
            <person name="Tatsumi K"/>
            <person name="Tanaka K"/>
            <person name="Motone F"/>
            <person name="Kageyama Y"/>
            <person name="Nozu R"/>
            <person name="Adachi N"/>
            <person name="Nishimura O"/>
            <person name="Nakagawa R"/>
            <person name="Tanegashima C"/>
            <person name="Kiyatake I"/>
            <person name="Matsumoto R"/>
            <person name="Murakumo K"/>
            <person name="Nishida K"/>
            <person name="Terakita A"/>
            <person name="Kuratani S"/>
            <person name="Sato K"/>
            <person name="Hyodo S Kuraku.S."/>
        </authorList>
    </citation>
    <scope>NUCLEOTIDE SEQUENCE [LARGE SCALE GENOMIC DNA]</scope>
</reference>
<dbReference type="OrthoDB" id="5322683at2759"/>
<feature type="non-terminal residue" evidence="1">
    <location>
        <position position="1"/>
    </location>
</feature>